<dbReference type="Gene3D" id="3.30.300.30">
    <property type="match status" value="1"/>
</dbReference>
<dbReference type="Proteomes" id="UP000749010">
    <property type="component" value="Unassembled WGS sequence"/>
</dbReference>
<evidence type="ECO:0000259" key="2">
    <source>
        <dbReference type="Pfam" id="PF13193"/>
    </source>
</evidence>
<evidence type="ECO:0000259" key="1">
    <source>
        <dbReference type="Pfam" id="PF00501"/>
    </source>
</evidence>
<dbReference type="InterPro" id="IPR020845">
    <property type="entry name" value="AMP-binding_CS"/>
</dbReference>
<dbReference type="Pfam" id="PF00501">
    <property type="entry name" value="AMP-binding"/>
    <property type="match status" value="1"/>
</dbReference>
<evidence type="ECO:0000313" key="4">
    <source>
        <dbReference type="Proteomes" id="UP000749010"/>
    </source>
</evidence>
<dbReference type="Gene3D" id="3.40.50.980">
    <property type="match status" value="2"/>
</dbReference>
<dbReference type="Gene3D" id="2.30.38.10">
    <property type="entry name" value="Luciferase, Domain 3"/>
    <property type="match status" value="1"/>
</dbReference>
<dbReference type="PROSITE" id="PS00455">
    <property type="entry name" value="AMP_BINDING"/>
    <property type="match status" value="1"/>
</dbReference>
<evidence type="ECO:0000313" key="3">
    <source>
        <dbReference type="EMBL" id="NMQ27015.1"/>
    </source>
</evidence>
<dbReference type="InterPro" id="IPR045851">
    <property type="entry name" value="AMP-bd_C_sf"/>
</dbReference>
<keyword evidence="4" id="KW-1185">Reference proteome</keyword>
<dbReference type="Pfam" id="PF13193">
    <property type="entry name" value="AMP-binding_C"/>
    <property type="match status" value="1"/>
</dbReference>
<dbReference type="EMBL" id="SPMY01000011">
    <property type="protein sequence ID" value="NMQ27015.1"/>
    <property type="molecule type" value="Genomic_DNA"/>
</dbReference>
<dbReference type="RefSeq" id="WP_169065468.1">
    <property type="nucleotide sequence ID" value="NZ_SPMY01000011.1"/>
</dbReference>
<dbReference type="NCBIfam" id="TIGR01733">
    <property type="entry name" value="AA-adenyl-dom"/>
    <property type="match status" value="1"/>
</dbReference>
<dbReference type="InterPro" id="IPR010071">
    <property type="entry name" value="AA_adenyl_dom"/>
</dbReference>
<dbReference type="InterPro" id="IPR000873">
    <property type="entry name" value="AMP-dep_synth/lig_dom"/>
</dbReference>
<feature type="domain" description="AMP-dependent synthetase/ligase" evidence="1">
    <location>
        <begin position="216"/>
        <end position="562"/>
    </location>
</feature>
<proteinExistence type="predicted"/>
<gene>
    <name evidence="3" type="ORF">E4Q23_04170</name>
</gene>
<dbReference type="InterPro" id="IPR025110">
    <property type="entry name" value="AMP-bd_C"/>
</dbReference>
<dbReference type="PANTHER" id="PTHR45527">
    <property type="entry name" value="NONRIBOSOMAL PEPTIDE SYNTHETASE"/>
    <property type="match status" value="1"/>
</dbReference>
<protein>
    <submittedName>
        <fullName evidence="3">Amino acid adenylation domain-containing protein</fullName>
    </submittedName>
</protein>
<reference evidence="3 4" key="1">
    <citation type="submission" date="2019-03" db="EMBL/GenBank/DDBJ databases">
        <title>Metabolic reconstructions from genomes of highly enriched 'Candidatus Accumulibacter' and 'Candidatus Competibacter' bioreactor populations.</title>
        <authorList>
            <person name="Annavajhala M.K."/>
            <person name="Welles L."/>
            <person name="Abbas B."/>
            <person name="Sorokin D."/>
            <person name="Park H."/>
            <person name="Van Loosdrecht M."/>
            <person name="Chandran K."/>
        </authorList>
    </citation>
    <scope>NUCLEOTIDE SEQUENCE [LARGE SCALE GENOMIC DNA]</scope>
    <source>
        <strain evidence="3 4">SBR_S</strain>
    </source>
</reference>
<organism evidence="3 4">
    <name type="scientific">Candidatus Accumulibacter phosphatis</name>
    <dbReference type="NCBI Taxonomy" id="327160"/>
    <lineage>
        <taxon>Bacteria</taxon>
        <taxon>Pseudomonadati</taxon>
        <taxon>Pseudomonadota</taxon>
        <taxon>Betaproteobacteria</taxon>
        <taxon>Candidatus Accumulibacter</taxon>
    </lineage>
</organism>
<sequence length="707" mass="77210">MDATLLSDTADLATANAEQWRSSPDLALDAVWLARHKLRPEELLIAAFGLVVAQIHDADLVNLGVVLDGSSGTLHSLQLTTSPSQDLVQLCREIGRQTRRRSSDPAAEAFDARLTITHSRRAIPAAVPAASGLALELVLDGLRVSEIAITYDDRITAPALLEWLERGFLRAIASIPNCCVSKDIEWLAQDEYDRIVYQWNATSAPYAYEQCLHWLFEAQARRTPDAVALEIDGQALSYHELERRSRQLACELRNRGVDCDVLVPLCAERSLAMVVGILGILRAGGAYVPIDPRFPADYNARVVEDSAPRLIVTESRWQAHMASFGLPVLLIDELPVAGEPAFCMRLGRPEGLACVMHTSGSTGVPKGTLLEHRALLNNLFWLQEHWPLSAGEAVLQKTPFTFDVSIKEFLWPLCFGGRLVLAQAGKHLDIPYLGKLIQQHHVAVAHFVPSILQAFVALPGVGACTSLRLVMCGAEVLPPELVSRFFAVLEAKLLHLYGPTEAAISVTGWECDPRSEPLRAVPLGRPMANVQIHVLNRAQRPVPPGVSGELYIGGIALARGYLRQPGLTEQCFVVDPFGVPGSVGRLYRSGDRARYTADGVIEFLGRFDQQVKIRGARVEPGEIENTLRKHPALARVAVTVRADRNGQKRLVAYVVGRAGPAPGPADLHQFCRAKLPGYMMPSAFVDLAQLPLLANGKVDYGALPNLT</sequence>
<dbReference type="PANTHER" id="PTHR45527:SF1">
    <property type="entry name" value="FATTY ACID SYNTHASE"/>
    <property type="match status" value="1"/>
</dbReference>
<feature type="domain" description="AMP-binding enzyme C-terminal" evidence="2">
    <location>
        <begin position="622"/>
        <end position="697"/>
    </location>
</feature>
<dbReference type="CDD" id="cd17646">
    <property type="entry name" value="A_NRPS_AB3403-like"/>
    <property type="match status" value="1"/>
</dbReference>
<accession>A0ABX1TS46</accession>
<dbReference type="SUPFAM" id="SSF56801">
    <property type="entry name" value="Acetyl-CoA synthetase-like"/>
    <property type="match status" value="1"/>
</dbReference>
<comment type="caution">
    <text evidence="3">The sequence shown here is derived from an EMBL/GenBank/DDBJ whole genome shotgun (WGS) entry which is preliminary data.</text>
</comment>
<name>A0ABX1TS46_9PROT</name>